<feature type="transmembrane region" description="Helical" evidence="1">
    <location>
        <begin position="517"/>
        <end position="535"/>
    </location>
</feature>
<evidence type="ECO:0000313" key="3">
    <source>
        <dbReference type="Proteomes" id="UP000635278"/>
    </source>
</evidence>
<feature type="transmembrane region" description="Helical" evidence="1">
    <location>
        <begin position="46"/>
        <end position="71"/>
    </location>
</feature>
<keyword evidence="1" id="KW-0812">Transmembrane</keyword>
<dbReference type="InterPro" id="IPR036259">
    <property type="entry name" value="MFS_trans_sf"/>
</dbReference>
<sequence>MIRLIILLLGTGPLRKLWSACLGIALFCLIAGIVFVGDFFRPAEIITIDVIGAAFVVEGIVRLMTLAAIGFPNATVPVLKSLGFFALGFMAIDIPADHNIVATIVLGTALVIDGILRMAAAIVIRAVHWRKAVAFSIFELGIAGLIASPWPVQYRNTVPFCLGIALLGAAWSFGKLGIQLLRLPPGASVTDLPLFAGPNWHGRGLLHPSQVVPKSWNNEEPLTVYVWTAVGSAVNPARRPIIDRYIAAMDEGGVISTGHAALSLPPTDYVSLCPAEDIDHSPEDFAALLRAGTENDVPGAFRPSFEEECAGWRNPDRDIRFYRYNADALRAFLALYRETPVYNLTSRNCSSTVALSLDAATEGVLGQEKPLRTVLLLLTDPAMWLLALWRARAEAMTWTPGLILDYAQTLQFILTGRRQQWLTRIRTMRRRYSAARQTQLLEGVQTRSLRPTLVSLVMTGMIFGLTYGLSAPLLALDLTGMGFGEKVIGANAAMHAVGVLTLAPFLPRLAWRYGPKLPITVALLVVAATLALFPVMPSTRKSHRRVVHRVRL</sequence>
<dbReference type="RefSeq" id="WP_173583391.1">
    <property type="nucleotide sequence ID" value="NZ_WOTB01000011.1"/>
</dbReference>
<feature type="transmembrane region" description="Helical" evidence="1">
    <location>
        <begin position="78"/>
        <end position="94"/>
    </location>
</feature>
<dbReference type="Proteomes" id="UP000635278">
    <property type="component" value="Unassembled WGS sequence"/>
</dbReference>
<name>A0ABX0JNG5_9PROT</name>
<keyword evidence="3" id="KW-1185">Reference proteome</keyword>
<evidence type="ECO:0000256" key="1">
    <source>
        <dbReference type="SAM" id="Phobius"/>
    </source>
</evidence>
<feature type="transmembrane region" description="Helical" evidence="1">
    <location>
        <begin position="20"/>
        <end position="40"/>
    </location>
</feature>
<dbReference type="EMBL" id="WOTB01000011">
    <property type="protein sequence ID" value="NHN85006.1"/>
    <property type="molecule type" value="Genomic_DNA"/>
</dbReference>
<comment type="caution">
    <text evidence="2">The sequence shown here is derived from an EMBL/GenBank/DDBJ whole genome shotgun (WGS) entry which is preliminary data.</text>
</comment>
<organism evidence="2 3">
    <name type="scientific">Acetobacter musti</name>
    <dbReference type="NCBI Taxonomy" id="864732"/>
    <lineage>
        <taxon>Bacteria</taxon>
        <taxon>Pseudomonadati</taxon>
        <taxon>Pseudomonadota</taxon>
        <taxon>Alphaproteobacteria</taxon>
        <taxon>Acetobacterales</taxon>
        <taxon>Acetobacteraceae</taxon>
        <taxon>Acetobacter</taxon>
    </lineage>
</organism>
<evidence type="ECO:0000313" key="2">
    <source>
        <dbReference type="EMBL" id="NHN85006.1"/>
    </source>
</evidence>
<proteinExistence type="predicted"/>
<reference evidence="2 3" key="1">
    <citation type="journal article" date="2020" name="Int. J. Syst. Evol. Microbiol.">
        <title>Novel acetic acid bacteria from cider fermentations: Acetobacter conturbans sp. nov. and Acetobacter fallax sp. nov.</title>
        <authorList>
            <person name="Sombolestani A.S."/>
            <person name="Cleenwerck I."/>
            <person name="Cnockaert M."/>
            <person name="Borremans W."/>
            <person name="Wieme A.D."/>
            <person name="De Vuyst L."/>
            <person name="Vandamme P."/>
        </authorList>
    </citation>
    <scope>NUCLEOTIDE SEQUENCE [LARGE SCALE GENOMIC DNA]</scope>
    <source>
        <strain evidence="2 3">LMG 30640</strain>
    </source>
</reference>
<dbReference type="SUPFAM" id="SSF103473">
    <property type="entry name" value="MFS general substrate transporter"/>
    <property type="match status" value="1"/>
</dbReference>
<keyword evidence="1" id="KW-0472">Membrane</keyword>
<protein>
    <submittedName>
        <fullName evidence="2">Uncharacterized protein</fullName>
    </submittedName>
</protein>
<feature type="transmembrane region" description="Helical" evidence="1">
    <location>
        <begin position="453"/>
        <end position="476"/>
    </location>
</feature>
<accession>A0ABX0JNG5</accession>
<keyword evidence="1" id="KW-1133">Transmembrane helix</keyword>
<feature type="transmembrane region" description="Helical" evidence="1">
    <location>
        <begin position="100"/>
        <end position="120"/>
    </location>
</feature>
<gene>
    <name evidence="2" type="ORF">GOB93_10175</name>
</gene>